<sequence>MFAEARVVHKVSPCSDHNPIILYCEKEEEPLRRPNRRQYEVMWEREASLPDHISNAWVEAGPKSNLGQVRAGLGKVMQHLQMWSKQKFGSVKAQLEKSRSRLEELMSMNADREEIRRVTDSMNELLYREEMMWLQRSRIDWLREGDRNTKFFHSKAVWRARKNKVKQIIDDSGVVHTEQQSMGNLVSDYFQNIFTSDPSIDPTPVLELVECKVTEDMNSKLCADFSDKEIADALFQIGPFKAQGLTASQQGSFNTIGVC</sequence>
<proteinExistence type="predicted"/>
<organism evidence="1 2">
    <name type="scientific">Lolium multiflorum</name>
    <name type="common">Italian ryegrass</name>
    <name type="synonym">Lolium perenne subsp. multiflorum</name>
    <dbReference type="NCBI Taxonomy" id="4521"/>
    <lineage>
        <taxon>Eukaryota</taxon>
        <taxon>Viridiplantae</taxon>
        <taxon>Streptophyta</taxon>
        <taxon>Embryophyta</taxon>
        <taxon>Tracheophyta</taxon>
        <taxon>Spermatophyta</taxon>
        <taxon>Magnoliopsida</taxon>
        <taxon>Liliopsida</taxon>
        <taxon>Poales</taxon>
        <taxon>Poaceae</taxon>
        <taxon>BOP clade</taxon>
        <taxon>Pooideae</taxon>
        <taxon>Poodae</taxon>
        <taxon>Poeae</taxon>
        <taxon>Poeae Chloroplast Group 2 (Poeae type)</taxon>
        <taxon>Loliodinae</taxon>
        <taxon>Loliinae</taxon>
        <taxon>Lolium</taxon>
    </lineage>
</organism>
<dbReference type="Proteomes" id="UP001231189">
    <property type="component" value="Unassembled WGS sequence"/>
</dbReference>
<protein>
    <submittedName>
        <fullName evidence="1">Uncharacterized protein</fullName>
    </submittedName>
</protein>
<comment type="caution">
    <text evidence="1">The sequence shown here is derived from an EMBL/GenBank/DDBJ whole genome shotgun (WGS) entry which is preliminary data.</text>
</comment>
<gene>
    <name evidence="1" type="ORF">QYE76_034167</name>
</gene>
<reference evidence="1" key="1">
    <citation type="submission" date="2023-07" db="EMBL/GenBank/DDBJ databases">
        <title>A chromosome-level genome assembly of Lolium multiflorum.</title>
        <authorList>
            <person name="Chen Y."/>
            <person name="Copetti D."/>
            <person name="Kolliker R."/>
            <person name="Studer B."/>
        </authorList>
    </citation>
    <scope>NUCLEOTIDE SEQUENCE</scope>
    <source>
        <strain evidence="1">02402/16</strain>
        <tissue evidence="1">Leaf</tissue>
    </source>
</reference>
<dbReference type="AlphaFoldDB" id="A0AAD8QZ30"/>
<dbReference type="EMBL" id="JAUUTY010000007">
    <property type="protein sequence ID" value="KAK1610494.1"/>
    <property type="molecule type" value="Genomic_DNA"/>
</dbReference>
<name>A0AAD8QZ30_LOLMU</name>
<evidence type="ECO:0000313" key="2">
    <source>
        <dbReference type="Proteomes" id="UP001231189"/>
    </source>
</evidence>
<evidence type="ECO:0000313" key="1">
    <source>
        <dbReference type="EMBL" id="KAK1610494.1"/>
    </source>
</evidence>
<accession>A0AAD8QZ30</accession>
<keyword evidence="2" id="KW-1185">Reference proteome</keyword>